<comment type="caution">
    <text evidence="2">The sequence shown here is derived from an EMBL/GenBank/DDBJ whole genome shotgun (WGS) entry which is preliminary data.</text>
</comment>
<name>A0A8K0R1P7_9PLEO</name>
<keyword evidence="1" id="KW-0472">Membrane</keyword>
<protein>
    <submittedName>
        <fullName evidence="2">Uncharacterized protein</fullName>
    </submittedName>
</protein>
<reference evidence="2" key="1">
    <citation type="journal article" date="2021" name="Nat. Commun.">
        <title>Genetic determinants of endophytism in the Arabidopsis root mycobiome.</title>
        <authorList>
            <person name="Mesny F."/>
            <person name="Miyauchi S."/>
            <person name="Thiergart T."/>
            <person name="Pickel B."/>
            <person name="Atanasova L."/>
            <person name="Karlsson M."/>
            <person name="Huettel B."/>
            <person name="Barry K.W."/>
            <person name="Haridas S."/>
            <person name="Chen C."/>
            <person name="Bauer D."/>
            <person name="Andreopoulos W."/>
            <person name="Pangilinan J."/>
            <person name="LaButti K."/>
            <person name="Riley R."/>
            <person name="Lipzen A."/>
            <person name="Clum A."/>
            <person name="Drula E."/>
            <person name="Henrissat B."/>
            <person name="Kohler A."/>
            <person name="Grigoriev I.V."/>
            <person name="Martin F.M."/>
            <person name="Hacquard S."/>
        </authorList>
    </citation>
    <scope>NUCLEOTIDE SEQUENCE</scope>
    <source>
        <strain evidence="2">MPI-SDFR-AT-0120</strain>
    </source>
</reference>
<keyword evidence="1" id="KW-0812">Transmembrane</keyword>
<proteinExistence type="predicted"/>
<evidence type="ECO:0000256" key="1">
    <source>
        <dbReference type="SAM" id="Phobius"/>
    </source>
</evidence>
<gene>
    <name evidence="2" type="ORF">FB567DRAFT_89983</name>
</gene>
<evidence type="ECO:0000313" key="3">
    <source>
        <dbReference type="Proteomes" id="UP000813461"/>
    </source>
</evidence>
<dbReference type="AlphaFoldDB" id="A0A8K0R1P7"/>
<evidence type="ECO:0000313" key="2">
    <source>
        <dbReference type="EMBL" id="KAH7083683.1"/>
    </source>
</evidence>
<keyword evidence="1" id="KW-1133">Transmembrane helix</keyword>
<feature type="transmembrane region" description="Helical" evidence="1">
    <location>
        <begin position="301"/>
        <end position="320"/>
    </location>
</feature>
<sequence length="338" mass="39442">MTSPANELFNTPLQPLKQEIYDVFWGQPIRDSGSEAFWIFYARQCEYALHEDGIHVQARTHEDIIEVVRLLKAGCKRSEIRDVLRPRFRETHNNKEELMDRSINLAANLLLMINFDDVPYSFSGRHQLLWHDGTLPACLQAHFSHPPALGHEGIKFQRVFHAMNLERFAGVQIVPTSNLLDHLRLTHDDTRVHVFHHVSFLRVQSKDSLLPEKLVEETIRTLALLFPSDDPVMKRHYRMMALESTCDDQLLHAGFLVTHDRQVEKFVYWHDRLVVLKQIFDEATPKTISQWWFDRRNGVQWYTFWIAIVVLTLTLSFGLIQSVEGALQVYGTFRGDKS</sequence>
<dbReference type="Proteomes" id="UP000813461">
    <property type="component" value="Unassembled WGS sequence"/>
</dbReference>
<accession>A0A8K0R1P7</accession>
<keyword evidence="3" id="KW-1185">Reference proteome</keyword>
<organism evidence="2 3">
    <name type="scientific">Paraphoma chrysanthemicola</name>
    <dbReference type="NCBI Taxonomy" id="798071"/>
    <lineage>
        <taxon>Eukaryota</taxon>
        <taxon>Fungi</taxon>
        <taxon>Dikarya</taxon>
        <taxon>Ascomycota</taxon>
        <taxon>Pezizomycotina</taxon>
        <taxon>Dothideomycetes</taxon>
        <taxon>Pleosporomycetidae</taxon>
        <taxon>Pleosporales</taxon>
        <taxon>Pleosporineae</taxon>
        <taxon>Phaeosphaeriaceae</taxon>
        <taxon>Paraphoma</taxon>
    </lineage>
</organism>
<dbReference type="OrthoDB" id="5428890at2759"/>
<dbReference type="EMBL" id="JAGMVJ010000013">
    <property type="protein sequence ID" value="KAH7083683.1"/>
    <property type="molecule type" value="Genomic_DNA"/>
</dbReference>